<proteinExistence type="predicted"/>
<name>A0A3M7QP68_BRAPC</name>
<evidence type="ECO:0000313" key="2">
    <source>
        <dbReference type="EMBL" id="RNA13196.1"/>
    </source>
</evidence>
<comment type="caution">
    <text evidence="2">The sequence shown here is derived from an EMBL/GenBank/DDBJ whole genome shotgun (WGS) entry which is preliminary data.</text>
</comment>
<keyword evidence="1" id="KW-0812">Transmembrane</keyword>
<organism evidence="2 3">
    <name type="scientific">Brachionus plicatilis</name>
    <name type="common">Marine rotifer</name>
    <name type="synonym">Brachionus muelleri</name>
    <dbReference type="NCBI Taxonomy" id="10195"/>
    <lineage>
        <taxon>Eukaryota</taxon>
        <taxon>Metazoa</taxon>
        <taxon>Spiralia</taxon>
        <taxon>Gnathifera</taxon>
        <taxon>Rotifera</taxon>
        <taxon>Eurotatoria</taxon>
        <taxon>Monogononta</taxon>
        <taxon>Pseudotrocha</taxon>
        <taxon>Ploima</taxon>
        <taxon>Brachionidae</taxon>
        <taxon>Brachionus</taxon>
    </lineage>
</organism>
<gene>
    <name evidence="2" type="ORF">BpHYR1_009920</name>
</gene>
<feature type="transmembrane region" description="Helical" evidence="1">
    <location>
        <begin position="12"/>
        <end position="43"/>
    </location>
</feature>
<dbReference type="Proteomes" id="UP000276133">
    <property type="component" value="Unassembled WGS sequence"/>
</dbReference>
<evidence type="ECO:0000313" key="3">
    <source>
        <dbReference type="Proteomes" id="UP000276133"/>
    </source>
</evidence>
<dbReference type="AlphaFoldDB" id="A0A3M7QP68"/>
<dbReference type="EMBL" id="REGN01005477">
    <property type="protein sequence ID" value="RNA13196.1"/>
    <property type="molecule type" value="Genomic_DNA"/>
</dbReference>
<sequence>MSLRQLELQKQISFFLYGLINNICARIKYLVFSLLISICYFSYRISLIKEFKICSVNATCYNIQSCIKKNGVCSGGD</sequence>
<protein>
    <submittedName>
        <fullName evidence="2">Uncharacterized protein</fullName>
    </submittedName>
</protein>
<keyword evidence="1" id="KW-1133">Transmembrane helix</keyword>
<keyword evidence="1" id="KW-0472">Membrane</keyword>
<accession>A0A3M7QP68</accession>
<evidence type="ECO:0000256" key="1">
    <source>
        <dbReference type="SAM" id="Phobius"/>
    </source>
</evidence>
<reference evidence="2 3" key="1">
    <citation type="journal article" date="2018" name="Sci. Rep.">
        <title>Genomic signatures of local adaptation to the degree of environmental predictability in rotifers.</title>
        <authorList>
            <person name="Franch-Gras L."/>
            <person name="Hahn C."/>
            <person name="Garcia-Roger E.M."/>
            <person name="Carmona M.J."/>
            <person name="Serra M."/>
            <person name="Gomez A."/>
        </authorList>
    </citation>
    <scope>NUCLEOTIDE SEQUENCE [LARGE SCALE GENOMIC DNA]</scope>
    <source>
        <strain evidence="2">HYR1</strain>
    </source>
</reference>
<keyword evidence="3" id="KW-1185">Reference proteome</keyword>